<dbReference type="Pfam" id="PF05016">
    <property type="entry name" value="ParE_toxin"/>
    <property type="match status" value="1"/>
</dbReference>
<protein>
    <submittedName>
        <fullName evidence="3">Addiction module RelE/StbE family toxin</fullName>
    </submittedName>
</protein>
<proteinExistence type="inferred from homology"/>
<dbReference type="InterPro" id="IPR007712">
    <property type="entry name" value="RelE/ParE_toxin"/>
</dbReference>
<sequence length="95" mass="10766">MKLEWSPLALADREAIFDFNETRGAHAAVSVDECIASAVRRLRLYPEIGRRGRVSGTRELVVHGAPFVIAYRVERQTLTVLRVLHGARRWPAELD</sequence>
<dbReference type="Gene3D" id="3.30.2310.20">
    <property type="entry name" value="RelE-like"/>
    <property type="match status" value="1"/>
</dbReference>
<organism evidence="3 4">
    <name type="scientific">Paraburkholderia tropica</name>
    <dbReference type="NCBI Taxonomy" id="92647"/>
    <lineage>
        <taxon>Bacteria</taxon>
        <taxon>Pseudomonadati</taxon>
        <taxon>Pseudomonadota</taxon>
        <taxon>Betaproteobacteria</taxon>
        <taxon>Burkholderiales</taxon>
        <taxon>Burkholderiaceae</taxon>
        <taxon>Paraburkholderia</taxon>
    </lineage>
</organism>
<dbReference type="PANTHER" id="PTHR33755">
    <property type="entry name" value="TOXIN PARE1-RELATED"/>
    <property type="match status" value="1"/>
</dbReference>
<dbReference type="RefSeq" id="WP_065057309.1">
    <property type="nucleotide sequence ID" value="NZ_CAJMXX010000007.1"/>
</dbReference>
<gene>
    <name evidence="3" type="ORF">C7400_10855</name>
</gene>
<evidence type="ECO:0000313" key="4">
    <source>
        <dbReference type="Proteomes" id="UP000247515"/>
    </source>
</evidence>
<comment type="caution">
    <text evidence="3">The sequence shown here is derived from an EMBL/GenBank/DDBJ whole genome shotgun (WGS) entry which is preliminary data.</text>
</comment>
<name>A0ABX5MQ69_9BURK</name>
<dbReference type="InterPro" id="IPR051803">
    <property type="entry name" value="TA_system_RelE-like_toxin"/>
</dbReference>
<dbReference type="NCBIfam" id="TIGR02385">
    <property type="entry name" value="RelE_StbE"/>
    <property type="match status" value="1"/>
</dbReference>
<keyword evidence="2" id="KW-1277">Toxin-antitoxin system</keyword>
<dbReference type="GeneID" id="61301493"/>
<accession>A0ABX5MQ69</accession>
<evidence type="ECO:0000313" key="3">
    <source>
        <dbReference type="EMBL" id="PXX16249.1"/>
    </source>
</evidence>
<dbReference type="EMBL" id="QJJV01000008">
    <property type="protein sequence ID" value="PXX16249.1"/>
    <property type="molecule type" value="Genomic_DNA"/>
</dbReference>
<keyword evidence="4" id="KW-1185">Reference proteome</keyword>
<dbReference type="PANTHER" id="PTHR33755:SF6">
    <property type="entry name" value="PLASMID STABILIZATION SYSTEM PROTEIN"/>
    <property type="match status" value="1"/>
</dbReference>
<comment type="similarity">
    <text evidence="1">Belongs to the RelE toxin family.</text>
</comment>
<reference evidence="3 4" key="1">
    <citation type="submission" date="2018-05" db="EMBL/GenBank/DDBJ databases">
        <title>Genomic Encyclopedia of Type Strains, Phase IV (KMG-V): Genome sequencing to study the core and pangenomes of soil and plant-associated prokaryotes.</title>
        <authorList>
            <person name="Whitman W."/>
        </authorList>
    </citation>
    <scope>NUCLEOTIDE SEQUENCE [LARGE SCALE GENOMIC DNA]</scope>
    <source>
        <strain evidence="3 4">SIr-6563</strain>
    </source>
</reference>
<dbReference type="Proteomes" id="UP000247515">
    <property type="component" value="Unassembled WGS sequence"/>
</dbReference>
<evidence type="ECO:0000256" key="1">
    <source>
        <dbReference type="ARBA" id="ARBA00006226"/>
    </source>
</evidence>
<dbReference type="InterPro" id="IPR035093">
    <property type="entry name" value="RelE/ParE_toxin_dom_sf"/>
</dbReference>
<evidence type="ECO:0000256" key="2">
    <source>
        <dbReference type="ARBA" id="ARBA00022649"/>
    </source>
</evidence>